<dbReference type="Proteomes" id="UP000698924">
    <property type="component" value="Unassembled WGS sequence"/>
</dbReference>
<organism evidence="1 2">
    <name type="scientific">Caecibacteroides pullorum</name>
    <dbReference type="NCBI Taxonomy" id="2725562"/>
    <lineage>
        <taxon>Bacteria</taxon>
        <taxon>Pseudomonadati</taxon>
        <taxon>Bacteroidota</taxon>
        <taxon>Bacteroidia</taxon>
        <taxon>Bacteroidales</taxon>
        <taxon>Bacteroidaceae</taxon>
        <taxon>Caecibacteroides</taxon>
    </lineage>
</organism>
<reference evidence="1 2" key="1">
    <citation type="journal article" date="2021" name="Sci. Rep.">
        <title>The distribution of antibiotic resistance genes in chicken gut microbiota commensals.</title>
        <authorList>
            <person name="Juricova H."/>
            <person name="Matiasovicova J."/>
            <person name="Kubasova T."/>
            <person name="Cejkova D."/>
            <person name="Rychlik I."/>
        </authorList>
    </citation>
    <scope>NUCLEOTIDE SEQUENCE [LARGE SCALE GENOMIC DNA]</scope>
    <source>
        <strain evidence="1 2">An421</strain>
    </source>
</reference>
<evidence type="ECO:0000313" key="2">
    <source>
        <dbReference type="Proteomes" id="UP000698924"/>
    </source>
</evidence>
<dbReference type="EMBL" id="JACJMO010000002">
    <property type="protein sequence ID" value="MBM6856491.1"/>
    <property type="molecule type" value="Genomic_DNA"/>
</dbReference>
<comment type="caution">
    <text evidence="1">The sequence shown here is derived from an EMBL/GenBank/DDBJ whole genome shotgun (WGS) entry which is preliminary data.</text>
</comment>
<protein>
    <submittedName>
        <fullName evidence="1">Uncharacterized protein</fullName>
    </submittedName>
</protein>
<proteinExistence type="predicted"/>
<sequence length="77" mass="8750">MDLIGIEQVKLEQVRLGAERIPRIGNLRHGEASDPFPVEGIYNAILLENGGILMGENQQYIQLEESIESKLKSYYNF</sequence>
<name>A0AA40ZRH8_9BACT</name>
<keyword evidence="2" id="KW-1185">Reference proteome</keyword>
<gene>
    <name evidence="1" type="ORF">H6D15_02545</name>
</gene>
<accession>A0AA40ZRH8</accession>
<evidence type="ECO:0000313" key="1">
    <source>
        <dbReference type="EMBL" id="MBM6856491.1"/>
    </source>
</evidence>
<dbReference type="RefSeq" id="WP_204970980.1">
    <property type="nucleotide sequence ID" value="NZ_JAAZTS010000002.1"/>
</dbReference>
<dbReference type="AlphaFoldDB" id="A0AA40ZRH8"/>